<dbReference type="Proteomes" id="UP000825002">
    <property type="component" value="Unassembled WGS sequence"/>
</dbReference>
<evidence type="ECO:0000256" key="2">
    <source>
        <dbReference type="ARBA" id="ARBA00023157"/>
    </source>
</evidence>
<dbReference type="InterPro" id="IPR000742">
    <property type="entry name" value="EGF"/>
</dbReference>
<keyword evidence="1 3" id="KW-0245">EGF-like domain</keyword>
<dbReference type="PROSITE" id="PS01187">
    <property type="entry name" value="EGF_CA"/>
    <property type="match status" value="1"/>
</dbReference>
<feature type="compositionally biased region" description="Low complexity" evidence="5">
    <location>
        <begin position="680"/>
        <end position="724"/>
    </location>
</feature>
<feature type="transmembrane region" description="Helical" evidence="6">
    <location>
        <begin position="1698"/>
        <end position="1722"/>
    </location>
</feature>
<dbReference type="CDD" id="cd00054">
    <property type="entry name" value="EGF_CA"/>
    <property type="match status" value="1"/>
</dbReference>
<keyword evidence="6" id="KW-1133">Transmembrane helix</keyword>
<evidence type="ECO:0000256" key="4">
    <source>
        <dbReference type="SAM" id="Coils"/>
    </source>
</evidence>
<dbReference type="InterPro" id="IPR049883">
    <property type="entry name" value="NOTCH1_EGF-like"/>
</dbReference>
<proteinExistence type="predicted"/>
<dbReference type="SMART" id="SM00179">
    <property type="entry name" value="EGF_CA"/>
    <property type="match status" value="1"/>
</dbReference>
<dbReference type="Pfam" id="PF07645">
    <property type="entry name" value="EGF_CA"/>
    <property type="match status" value="1"/>
</dbReference>
<keyword evidence="4" id="KW-0175">Coiled coil</keyword>
<keyword evidence="6" id="KW-0472">Membrane</keyword>
<feature type="region of interest" description="Disordered" evidence="5">
    <location>
        <begin position="264"/>
        <end position="285"/>
    </location>
</feature>
<dbReference type="PROSITE" id="PS50026">
    <property type="entry name" value="EGF_3"/>
    <property type="match status" value="1"/>
</dbReference>
<gene>
    <name evidence="8" type="ORF">GZH46_02815</name>
</gene>
<feature type="compositionally biased region" description="Polar residues" evidence="5">
    <location>
        <begin position="934"/>
        <end position="965"/>
    </location>
</feature>
<dbReference type="InterPro" id="IPR001881">
    <property type="entry name" value="EGF-like_Ca-bd_dom"/>
</dbReference>
<feature type="region of interest" description="Disordered" evidence="5">
    <location>
        <begin position="1787"/>
        <end position="1830"/>
    </location>
</feature>
<evidence type="ECO:0000256" key="3">
    <source>
        <dbReference type="PROSITE-ProRule" id="PRU00076"/>
    </source>
</evidence>
<feature type="compositionally biased region" description="Polar residues" evidence="5">
    <location>
        <begin position="413"/>
        <end position="435"/>
    </location>
</feature>
<evidence type="ECO:0000259" key="7">
    <source>
        <dbReference type="PROSITE" id="PS50026"/>
    </source>
</evidence>
<accession>A0ABQ7S5I1</accession>
<feature type="compositionally biased region" description="Low complexity" evidence="5">
    <location>
        <begin position="390"/>
        <end position="410"/>
    </location>
</feature>
<evidence type="ECO:0000256" key="5">
    <source>
        <dbReference type="SAM" id="MobiDB-lite"/>
    </source>
</evidence>
<feature type="compositionally biased region" description="Low complexity" evidence="5">
    <location>
        <begin position="869"/>
        <end position="933"/>
    </location>
</feature>
<dbReference type="Gene3D" id="2.10.25.10">
    <property type="entry name" value="Laminin"/>
    <property type="match status" value="1"/>
</dbReference>
<feature type="region of interest" description="Disordered" evidence="5">
    <location>
        <begin position="1112"/>
        <end position="1160"/>
    </location>
</feature>
<feature type="compositionally biased region" description="Polar residues" evidence="5">
    <location>
        <begin position="1140"/>
        <end position="1160"/>
    </location>
</feature>
<feature type="compositionally biased region" description="Low complexity" evidence="5">
    <location>
        <begin position="979"/>
        <end position="990"/>
    </location>
</feature>
<sequence>MLEQDLSEEEIRIRELYPSDNMEFPSVKLPLHRLMNQVATNGHVAVIVNTGGAGVSSADSDIAPSERPMLRTIDTLIGLTHEQMMTALKQQRSRQIVGNNDNDNAVKSACDIYIYQLTSSASGQEQQKQQLWLPANTATADEASDAIDAIEEAKSRLSRSVLARRVLGISLKLFLANSYALLCQKAVYEKSALLATPGGQSPDQSAQVPITRLRAEQRATARQRLVSSRVRLTPVSSIRTIDQAAIESTPVVGANERGTASVAVGPSSTAVTTTPSPLSPSSPLTGLQRARLRSRKPFGALASSSVALLSSAVVDSQSITGASSDGVTPTRSTKARFVVVTRTGQFGVRASAAAAAASASAAPAPVPAPTNVLATNQVRVSSRLFRPNLSQSAPATTTTTQASTTTSGAAINDNDSATNTAATDNSSESQKTVQNTSSATTASLPATTISTLASTANAESTATSTSNESKPTSNASNANNNDESTPTTTTTSTTSGNVNANANANDANEQDNSNARVVVTYFTTTTHTIPFTINSDTITTTFEETNSRVATEMVSSPGDAVLESTSFGGTSGVDMLTSPVVLASTATAQSDIEPSVTTLDTRTYYTTFTYFTTYLGDATPTVKSSESTTSNIVTETVVVPLSSVLVNGAGEVAPTPTSGALPPIEMTSLPSMTITPVAVTDQSSGGQSSTQDLGSTESPSVGDDNRSSSSSSSDTPTTSNENTSVQSSGASTPEMGNNEPPTRAPTPSVPSKPAASTLVLLDTSNSAGVGGSDATVRATPTLGDIRITRTRSMYTTLTHYITFYSGTRTMLSSVTEVSPTVVTYTDNIELMPTSTVALPPIEATQSVTSNAPAVAPLETTTAGIVTSNSQGESQPAAPSSSSADEQPTSTVQQPSSTTTTTTMTTSGDSATASSTTPVESSSPPVASVATESSDSAVTNGQSGGMQTSETTVAPQLQAASNSNKPESAGSANLLGRSDNNNNNGNGQNGQSFVGANAAGAVGEQDRDKDKATTATSTGGSRNNGNQYVERERERFTSQRPRVFGPKSRTSTTTSAPTTTSSTTTTTTTTTSTTTSTTTTPASATTAATYTSNGMMSQPAVNINLQASITSPTISGSSSIVSSTPTPTPAATSSADVATSKQQIAVQQMTNSRKQLTSNNNNKLAPATTIFFGDEPDGGERQAIKSVWLASPTTQYVTSVEPTTRTLLLTSTKVYYTRDAPITITSTYTTVIEPRTYVSTIVGTRTILNTATTQPVPTLSTAPALGHSGAALANAKNRYTSGTSGAPQVGTLGAVPSTNGGPVLSTPAQAKQEAARAAAVRDAQAKANQQLEREKEKQQLLLAKQRQQQQQRLLECQPACRTTNNEVCRSGQCVCRPGYHMMVSQMGARVCHEVNSYVLRLRVPLAALNRTTTTGVSTSTDHVEYQRALMHSVREHVKRAAMGSELVRDKFVGADIGSVSALLSASTRANAGNDQTDTLPLNVTLYVQAPQQTMDPLSFSASAGTGAHQQRPSAHGADGHQGAGPTNKDVLDERVLRDELTKRFASLQQQQSNSQESAATADSSSITMIAQPPDAMALTLDDVHDLDECASAALNDCHEGAVCINEMGSYRCDCRGYPDLDPIRPGHSCAPTLTACDYCNGRGDCHRVAITTPLTLRQTLNGNQTINSNSDSVSRTTQFATTCQCHKMYLGRRCEINGLLLATLLPIAAILCIVSVCLIIYCCRRWRKQRSTLSKGFRQNALGAFGVPNVLGSTLDRKAMLESSSESSESHSRAAAHAHAALYGETGHGAQLSTSDPSSSSESSPRQMARHQQALGGHYSMHHHQHRSQATGVGAPVMQATGGAAGGYCPTTNSSIPPQIVIPRARHNQVNYAVHRGQVYMW</sequence>
<evidence type="ECO:0000313" key="9">
    <source>
        <dbReference type="Proteomes" id="UP000825002"/>
    </source>
</evidence>
<feature type="region of interest" description="Disordered" evidence="5">
    <location>
        <begin position="386"/>
        <end position="511"/>
    </location>
</feature>
<feature type="region of interest" description="Disordered" evidence="5">
    <location>
        <begin position="865"/>
        <end position="1081"/>
    </location>
</feature>
<dbReference type="SMART" id="SM00181">
    <property type="entry name" value="EGF"/>
    <property type="match status" value="2"/>
</dbReference>
<keyword evidence="2" id="KW-1015">Disulfide bond</keyword>
<comment type="caution">
    <text evidence="8">The sequence shown here is derived from an EMBL/GenBank/DDBJ whole genome shotgun (WGS) entry which is preliminary data.</text>
</comment>
<evidence type="ECO:0000313" key="8">
    <source>
        <dbReference type="EMBL" id="KAG9508683.1"/>
    </source>
</evidence>
<dbReference type="InterPro" id="IPR018097">
    <property type="entry name" value="EGF_Ca-bd_CS"/>
</dbReference>
<keyword evidence="6" id="KW-0812">Transmembrane</keyword>
<feature type="compositionally biased region" description="Low complexity" evidence="5">
    <location>
        <begin position="1112"/>
        <end position="1139"/>
    </location>
</feature>
<keyword evidence="9" id="KW-1185">Reference proteome</keyword>
<feature type="region of interest" description="Disordered" evidence="5">
    <location>
        <begin position="679"/>
        <end position="754"/>
    </location>
</feature>
<feature type="compositionally biased region" description="Polar residues" evidence="5">
    <location>
        <begin position="1012"/>
        <end position="1026"/>
    </location>
</feature>
<feature type="compositionally biased region" description="Polar residues" evidence="5">
    <location>
        <begin position="1495"/>
        <end position="1511"/>
    </location>
</feature>
<feature type="compositionally biased region" description="Low complexity" evidence="5">
    <location>
        <begin position="436"/>
        <end position="511"/>
    </location>
</feature>
<feature type="domain" description="EGF-like" evidence="7">
    <location>
        <begin position="1584"/>
        <end position="1629"/>
    </location>
</feature>
<evidence type="ECO:0000256" key="1">
    <source>
        <dbReference type="ARBA" id="ARBA00022536"/>
    </source>
</evidence>
<feature type="compositionally biased region" description="Low complexity" evidence="5">
    <location>
        <begin position="1049"/>
        <end position="1081"/>
    </location>
</feature>
<feature type="region of interest" description="Disordered" evidence="5">
    <location>
        <begin position="1495"/>
        <end position="1529"/>
    </location>
</feature>
<dbReference type="InterPro" id="IPR000152">
    <property type="entry name" value="EGF-type_Asp/Asn_hydroxyl_site"/>
</dbReference>
<organism evidence="8 9">
    <name type="scientific">Fragariocoptes setiger</name>
    <dbReference type="NCBI Taxonomy" id="1670756"/>
    <lineage>
        <taxon>Eukaryota</taxon>
        <taxon>Metazoa</taxon>
        <taxon>Ecdysozoa</taxon>
        <taxon>Arthropoda</taxon>
        <taxon>Chelicerata</taxon>
        <taxon>Arachnida</taxon>
        <taxon>Acari</taxon>
        <taxon>Acariformes</taxon>
        <taxon>Trombidiformes</taxon>
        <taxon>Prostigmata</taxon>
        <taxon>Eupodina</taxon>
        <taxon>Eriophyoidea</taxon>
        <taxon>Phytoptidae</taxon>
        <taxon>Fragariocoptes</taxon>
    </lineage>
</organism>
<reference evidence="8 9" key="1">
    <citation type="submission" date="2020-10" db="EMBL/GenBank/DDBJ databases">
        <authorList>
            <person name="Klimov P.B."/>
            <person name="Dyachkov S.M."/>
            <person name="Chetverikov P.E."/>
        </authorList>
    </citation>
    <scope>NUCLEOTIDE SEQUENCE [LARGE SCALE GENOMIC DNA]</scope>
    <source>
        <strain evidence="8">BMOC 18-1129-001#AD2665</strain>
        <tissue evidence="8">Entire mites</tissue>
    </source>
</reference>
<comment type="caution">
    <text evidence="3">Lacks conserved residue(s) required for the propagation of feature annotation.</text>
</comment>
<dbReference type="PROSITE" id="PS00010">
    <property type="entry name" value="ASX_HYDROXYL"/>
    <property type="match status" value="1"/>
</dbReference>
<feature type="compositionally biased region" description="Low complexity" evidence="5">
    <location>
        <begin position="1792"/>
        <end position="1803"/>
    </location>
</feature>
<feature type="coiled-coil region" evidence="4">
    <location>
        <begin position="1316"/>
        <end position="1347"/>
    </location>
</feature>
<name>A0ABQ7S5I1_9ACAR</name>
<dbReference type="EMBL" id="JAIFTH010001113">
    <property type="protein sequence ID" value="KAG9508683.1"/>
    <property type="molecule type" value="Genomic_DNA"/>
</dbReference>
<protein>
    <recommendedName>
        <fullName evidence="7">EGF-like domain-containing protein</fullName>
    </recommendedName>
</protein>
<feature type="compositionally biased region" description="Polar residues" evidence="5">
    <location>
        <begin position="725"/>
        <end position="735"/>
    </location>
</feature>
<evidence type="ECO:0000256" key="6">
    <source>
        <dbReference type="SAM" id="Phobius"/>
    </source>
</evidence>